<feature type="compositionally biased region" description="Basic and acidic residues" evidence="2">
    <location>
        <begin position="48"/>
        <end position="60"/>
    </location>
</feature>
<feature type="region of interest" description="Disordered" evidence="2">
    <location>
        <begin position="206"/>
        <end position="255"/>
    </location>
</feature>
<comment type="caution">
    <text evidence="3">The sequence shown here is derived from an EMBL/GenBank/DDBJ whole genome shotgun (WGS) entry which is preliminary data.</text>
</comment>
<sequence>MNVNVLEAFPGQLSEKASDVSDDLLRPEDRFTAAERERPRISWLNQSAERDRASEPRDADGPTILQRRQARKQDRAALAHHGHQVSRLDRVELAADLVANYIAANALPSAELPALITRVYSALASLSPPQAPQEEEIEKASSAQIKKSITPDALISFIDGKPYKTLKRHLTTHGLDIEGYRRRYGLPSDYPTVSANYSAARSALAKDLGLGQQRRKPPPKAADDDATVSEAPAPAPRKGATGEGRKTGGRRKAAA</sequence>
<dbReference type="Proteomes" id="UP000583454">
    <property type="component" value="Unassembled WGS sequence"/>
</dbReference>
<gene>
    <name evidence="3" type="ORF">HNR00_004465</name>
</gene>
<dbReference type="InterPro" id="IPR008807">
    <property type="entry name" value="ROS_MUCR"/>
</dbReference>
<dbReference type="EMBL" id="JACHOP010000027">
    <property type="protein sequence ID" value="MBB5759731.1"/>
    <property type="molecule type" value="Genomic_DNA"/>
</dbReference>
<name>A0A840ZSA9_9HYPH</name>
<evidence type="ECO:0000256" key="1">
    <source>
        <dbReference type="ARBA" id="ARBA00007031"/>
    </source>
</evidence>
<dbReference type="Gene3D" id="1.10.10.1550">
    <property type="entry name" value="ROS/MUCR transcriptional regulator protein"/>
    <property type="match status" value="1"/>
</dbReference>
<accession>A0A840ZSA9</accession>
<dbReference type="AlphaFoldDB" id="A0A840ZSA9"/>
<evidence type="ECO:0000256" key="2">
    <source>
        <dbReference type="SAM" id="MobiDB-lite"/>
    </source>
</evidence>
<organism evidence="3 4">
    <name type="scientific">Methylorubrum rhodinum</name>
    <dbReference type="NCBI Taxonomy" id="29428"/>
    <lineage>
        <taxon>Bacteria</taxon>
        <taxon>Pseudomonadati</taxon>
        <taxon>Pseudomonadota</taxon>
        <taxon>Alphaproteobacteria</taxon>
        <taxon>Hyphomicrobiales</taxon>
        <taxon>Methylobacteriaceae</taxon>
        <taxon>Methylorubrum</taxon>
    </lineage>
</organism>
<proteinExistence type="inferred from homology"/>
<dbReference type="InterPro" id="IPR041920">
    <property type="entry name" value="ROS/MUCR_sf"/>
</dbReference>
<protein>
    <submittedName>
        <fullName evidence="3">Putative transcriptional regulator</fullName>
    </submittedName>
</protein>
<dbReference type="Pfam" id="PF05443">
    <property type="entry name" value="ROS_MUCR"/>
    <property type="match status" value="1"/>
</dbReference>
<dbReference type="GO" id="GO:0006355">
    <property type="term" value="P:regulation of DNA-templated transcription"/>
    <property type="evidence" value="ECO:0007669"/>
    <property type="project" value="InterPro"/>
</dbReference>
<comment type="similarity">
    <text evidence="1">Belongs to the ros/MucR family.</text>
</comment>
<evidence type="ECO:0000313" key="4">
    <source>
        <dbReference type="Proteomes" id="UP000583454"/>
    </source>
</evidence>
<dbReference type="GO" id="GO:0003677">
    <property type="term" value="F:DNA binding"/>
    <property type="evidence" value="ECO:0007669"/>
    <property type="project" value="InterPro"/>
</dbReference>
<reference evidence="3 4" key="1">
    <citation type="submission" date="2020-08" db="EMBL/GenBank/DDBJ databases">
        <title>Genomic Encyclopedia of Type Strains, Phase IV (KMG-IV): sequencing the most valuable type-strain genomes for metagenomic binning, comparative biology and taxonomic classification.</title>
        <authorList>
            <person name="Goeker M."/>
        </authorList>
    </citation>
    <scope>NUCLEOTIDE SEQUENCE [LARGE SCALE GENOMIC DNA]</scope>
    <source>
        <strain evidence="3 4">DSM 2163</strain>
    </source>
</reference>
<keyword evidence="4" id="KW-1185">Reference proteome</keyword>
<evidence type="ECO:0000313" key="3">
    <source>
        <dbReference type="EMBL" id="MBB5759731.1"/>
    </source>
</evidence>
<feature type="region of interest" description="Disordered" evidence="2">
    <location>
        <begin position="36"/>
        <end position="62"/>
    </location>
</feature>
<dbReference type="GO" id="GO:0008270">
    <property type="term" value="F:zinc ion binding"/>
    <property type="evidence" value="ECO:0007669"/>
    <property type="project" value="InterPro"/>
</dbReference>